<evidence type="ECO:0000256" key="4">
    <source>
        <dbReference type="ARBA" id="ARBA00022741"/>
    </source>
</evidence>
<dbReference type="PROSITE" id="PS50893">
    <property type="entry name" value="ABC_TRANSPORTER_2"/>
    <property type="match status" value="1"/>
</dbReference>
<dbReference type="GO" id="GO:0140359">
    <property type="term" value="F:ABC-type transporter activity"/>
    <property type="evidence" value="ECO:0007669"/>
    <property type="project" value="InterPro"/>
</dbReference>
<keyword evidence="2" id="KW-0813">Transport</keyword>
<comment type="subcellular location">
    <subcellularLocation>
        <location evidence="1">Membrane</location>
        <topology evidence="1">Multi-pass membrane protein</topology>
    </subcellularLocation>
</comment>
<gene>
    <name evidence="12" type="ORF">UA08_09495</name>
</gene>
<evidence type="ECO:0000256" key="2">
    <source>
        <dbReference type="ARBA" id="ARBA00022448"/>
    </source>
</evidence>
<keyword evidence="3 9" id="KW-0812">Transmembrane</keyword>
<proteinExistence type="inferred from homology"/>
<dbReference type="STRING" id="1441469.A0A1Q5Q6E6"/>
<protein>
    <recommendedName>
        <fullName evidence="14">ABC transporter domain-containing protein</fullName>
    </recommendedName>
</protein>
<evidence type="ECO:0000256" key="5">
    <source>
        <dbReference type="ARBA" id="ARBA00022840"/>
    </source>
</evidence>
<dbReference type="GeneID" id="31009251"/>
<evidence type="ECO:0000256" key="8">
    <source>
        <dbReference type="ARBA" id="ARBA00024363"/>
    </source>
</evidence>
<dbReference type="InterPro" id="IPR039421">
    <property type="entry name" value="Type_1_exporter"/>
</dbReference>
<evidence type="ECO:0000259" key="10">
    <source>
        <dbReference type="PROSITE" id="PS50893"/>
    </source>
</evidence>
<feature type="domain" description="ABC transmembrane type-1" evidence="11">
    <location>
        <begin position="1"/>
        <end position="170"/>
    </location>
</feature>
<evidence type="ECO:0000259" key="11">
    <source>
        <dbReference type="PROSITE" id="PS50929"/>
    </source>
</evidence>
<dbReference type="SUPFAM" id="SSF52540">
    <property type="entry name" value="P-loop containing nucleoside triphosphate hydrolases"/>
    <property type="match status" value="1"/>
</dbReference>
<dbReference type="PROSITE" id="PS00211">
    <property type="entry name" value="ABC_TRANSPORTER_1"/>
    <property type="match status" value="1"/>
</dbReference>
<evidence type="ECO:0000313" key="13">
    <source>
        <dbReference type="Proteomes" id="UP000214365"/>
    </source>
</evidence>
<dbReference type="GO" id="GO:0016887">
    <property type="term" value="F:ATP hydrolysis activity"/>
    <property type="evidence" value="ECO:0007669"/>
    <property type="project" value="InterPro"/>
</dbReference>
<evidence type="ECO:0000256" key="3">
    <source>
        <dbReference type="ARBA" id="ARBA00022692"/>
    </source>
</evidence>
<evidence type="ECO:0000256" key="9">
    <source>
        <dbReference type="SAM" id="Phobius"/>
    </source>
</evidence>
<dbReference type="InterPro" id="IPR011527">
    <property type="entry name" value="ABC1_TM_dom"/>
</dbReference>
<reference evidence="12 13" key="1">
    <citation type="submission" date="2015-06" db="EMBL/GenBank/DDBJ databases">
        <title>Talaromyces atroroseus IBT 11181 draft genome.</title>
        <authorList>
            <person name="Rasmussen K.B."/>
            <person name="Rasmussen S."/>
            <person name="Petersen B."/>
            <person name="Sicheritz-Ponten T."/>
            <person name="Mortensen U.H."/>
            <person name="Thrane U."/>
        </authorList>
    </citation>
    <scope>NUCLEOTIDE SEQUENCE [LARGE SCALE GENOMIC DNA]</scope>
    <source>
        <strain evidence="12 13">IBT 11181</strain>
    </source>
</reference>
<keyword evidence="4" id="KW-0547">Nucleotide-binding</keyword>
<dbReference type="AlphaFoldDB" id="A0A1Q5Q6E6"/>
<dbReference type="GO" id="GO:0016020">
    <property type="term" value="C:membrane"/>
    <property type="evidence" value="ECO:0007669"/>
    <property type="project" value="UniProtKB-SubCell"/>
</dbReference>
<dbReference type="PANTHER" id="PTHR24221:SF503">
    <property type="entry name" value="MITOCHONDRIAL POTASSIUM CHANNEL ATP-BINDING SUBUNIT"/>
    <property type="match status" value="1"/>
</dbReference>
<dbReference type="EMBL" id="LFMY01000029">
    <property type="protein sequence ID" value="OKL55220.1"/>
    <property type="molecule type" value="Genomic_DNA"/>
</dbReference>
<dbReference type="Pfam" id="PF00664">
    <property type="entry name" value="ABC_membrane"/>
    <property type="match status" value="1"/>
</dbReference>
<feature type="transmembrane region" description="Helical" evidence="9">
    <location>
        <begin position="44"/>
        <end position="72"/>
    </location>
</feature>
<keyword evidence="13" id="KW-1185">Reference proteome</keyword>
<dbReference type="Gene3D" id="1.20.1560.10">
    <property type="entry name" value="ABC transporter type 1, transmembrane domain"/>
    <property type="match status" value="1"/>
</dbReference>
<keyword evidence="6 9" id="KW-1133">Transmembrane helix</keyword>
<dbReference type="Gene3D" id="3.40.50.300">
    <property type="entry name" value="P-loop containing nucleotide triphosphate hydrolases"/>
    <property type="match status" value="1"/>
</dbReference>
<evidence type="ECO:0000313" key="12">
    <source>
        <dbReference type="EMBL" id="OKL55220.1"/>
    </source>
</evidence>
<evidence type="ECO:0008006" key="14">
    <source>
        <dbReference type="Google" id="ProtNLM"/>
    </source>
</evidence>
<dbReference type="FunFam" id="3.40.50.300:FF:000287">
    <property type="entry name" value="Multidrug ABC transporter ATP-binding protein"/>
    <property type="match status" value="1"/>
</dbReference>
<evidence type="ECO:0000256" key="7">
    <source>
        <dbReference type="ARBA" id="ARBA00023136"/>
    </source>
</evidence>
<dbReference type="PROSITE" id="PS50929">
    <property type="entry name" value="ABC_TM1F"/>
    <property type="match status" value="1"/>
</dbReference>
<dbReference type="Pfam" id="PF00005">
    <property type="entry name" value="ABC_tran"/>
    <property type="match status" value="1"/>
</dbReference>
<name>A0A1Q5Q6E6_TALAT</name>
<feature type="transmembrane region" description="Helical" evidence="9">
    <location>
        <begin position="20"/>
        <end position="38"/>
    </location>
</feature>
<dbReference type="InterPro" id="IPR003593">
    <property type="entry name" value="AAA+_ATPase"/>
</dbReference>
<accession>A0A1Q5Q6E6</accession>
<keyword evidence="7 9" id="KW-0472">Membrane</keyword>
<sequence length="487" mass="54698">MDLSRDFHDTKNPGELRQLLAYGTALGELLNLIAFSLIPTMVELLIAIYILFIRFGLYMAMTNLLTILLFSWSSHKFLTRQKVKLEEWDAAQENQEKVLYEAVTNWLTVTYFNRVNREKDRYLRTVQNLSRAGNRYKHWADLKAMVNQGILKAGYACACLIVLSQIHQEQKSSDIVLVATNWRDLISPFQKLDSLAESFNTKFTDARRIILLLKRAPSVQDQAHAASLSLEAPGSVQFNKITFAYPGRPQNVLQQISFECQAGKTTAIVGKTGSGKTTIFNLILRQFDPDGGAVMINQQDVRTVTIDSIRESIGIVPQDAILFNASIEYNLQYANPNASQDDIEKACTEVHLHHWIQSLPDGYKTIVGDKGLKLSGGERQRLSIAQVILKNPKILLLDEATSSVDYETERVIQGAFEKLMSGRTVIVIAHRLPTVRHANRIIVLKGAKISDQGTHAELMSRAGYYRDVLNRNGLLVSSTNDEKTVSS</sequence>
<dbReference type="InterPro" id="IPR036640">
    <property type="entry name" value="ABC1_TM_sf"/>
</dbReference>
<comment type="caution">
    <text evidence="12">The sequence shown here is derived from an EMBL/GenBank/DDBJ whole genome shotgun (WGS) entry which is preliminary data.</text>
</comment>
<comment type="similarity">
    <text evidence="8">Belongs to the ABC transporter superfamily. ABCB family. Heavy Metal importer (TC 3.A.1.210) subfamily.</text>
</comment>
<dbReference type="GO" id="GO:0005524">
    <property type="term" value="F:ATP binding"/>
    <property type="evidence" value="ECO:0007669"/>
    <property type="project" value="UniProtKB-KW"/>
</dbReference>
<dbReference type="InterPro" id="IPR003439">
    <property type="entry name" value="ABC_transporter-like_ATP-bd"/>
</dbReference>
<dbReference type="PANTHER" id="PTHR24221">
    <property type="entry name" value="ATP-BINDING CASSETTE SUB-FAMILY B"/>
    <property type="match status" value="1"/>
</dbReference>
<dbReference type="SMART" id="SM00382">
    <property type="entry name" value="AAA"/>
    <property type="match status" value="1"/>
</dbReference>
<organism evidence="12 13">
    <name type="scientific">Talaromyces atroroseus</name>
    <dbReference type="NCBI Taxonomy" id="1441469"/>
    <lineage>
        <taxon>Eukaryota</taxon>
        <taxon>Fungi</taxon>
        <taxon>Dikarya</taxon>
        <taxon>Ascomycota</taxon>
        <taxon>Pezizomycotina</taxon>
        <taxon>Eurotiomycetes</taxon>
        <taxon>Eurotiomycetidae</taxon>
        <taxon>Eurotiales</taxon>
        <taxon>Trichocomaceae</taxon>
        <taxon>Talaromyces</taxon>
        <taxon>Talaromyces sect. Trachyspermi</taxon>
    </lineage>
</organism>
<dbReference type="RefSeq" id="XP_020115341.1">
    <property type="nucleotide sequence ID" value="XM_020265437.1"/>
</dbReference>
<dbReference type="OrthoDB" id="6500128at2759"/>
<evidence type="ECO:0000256" key="6">
    <source>
        <dbReference type="ARBA" id="ARBA00022989"/>
    </source>
</evidence>
<dbReference type="InterPro" id="IPR027417">
    <property type="entry name" value="P-loop_NTPase"/>
</dbReference>
<evidence type="ECO:0000256" key="1">
    <source>
        <dbReference type="ARBA" id="ARBA00004141"/>
    </source>
</evidence>
<dbReference type="SUPFAM" id="SSF90123">
    <property type="entry name" value="ABC transporter transmembrane region"/>
    <property type="match status" value="1"/>
</dbReference>
<dbReference type="Proteomes" id="UP000214365">
    <property type="component" value="Unassembled WGS sequence"/>
</dbReference>
<keyword evidence="5" id="KW-0067">ATP-binding</keyword>
<dbReference type="InterPro" id="IPR017871">
    <property type="entry name" value="ABC_transporter-like_CS"/>
</dbReference>
<feature type="domain" description="ABC transporter" evidence="10">
    <location>
        <begin position="236"/>
        <end position="471"/>
    </location>
</feature>